<organism evidence="1 2">
    <name type="scientific">Saccharata proteae CBS 121410</name>
    <dbReference type="NCBI Taxonomy" id="1314787"/>
    <lineage>
        <taxon>Eukaryota</taxon>
        <taxon>Fungi</taxon>
        <taxon>Dikarya</taxon>
        <taxon>Ascomycota</taxon>
        <taxon>Pezizomycotina</taxon>
        <taxon>Dothideomycetes</taxon>
        <taxon>Dothideomycetes incertae sedis</taxon>
        <taxon>Botryosphaeriales</taxon>
        <taxon>Saccharataceae</taxon>
        <taxon>Saccharata</taxon>
    </lineage>
</organism>
<name>A0A9P4HWX6_9PEZI</name>
<dbReference type="OrthoDB" id="4500473at2759"/>
<dbReference type="EMBL" id="ML978719">
    <property type="protein sequence ID" value="KAF2087529.1"/>
    <property type="molecule type" value="Genomic_DNA"/>
</dbReference>
<sequence>MAKPCWFLAPRACPPDGPIQLGNIIISPEEPDDPLFANTEALPATETVTEFVESDLNFTNMKQVGSRFSLWTGFLQFVLGMGADVSLGQESGNGQALTAREMRTKYFIPSEEYVSRCIRHQHLQDYVRRTRFLGKLYMITGIMEAVDAVSHGSYIKNNNIGMSLSADGTSVGVPVQAGLSAGTTHGSTVQLKSKITSDFVFAFRLRQVRMKKGRVQDHRNFRKGALFDADGDTGKSEQLEMQERMVPVELQGVATSDFKGDTEDMEVFEAFEDSTGAECLCVLPAE</sequence>
<keyword evidence="2" id="KW-1185">Reference proteome</keyword>
<dbReference type="Proteomes" id="UP000799776">
    <property type="component" value="Unassembled WGS sequence"/>
</dbReference>
<evidence type="ECO:0000313" key="1">
    <source>
        <dbReference type="EMBL" id="KAF2087529.1"/>
    </source>
</evidence>
<reference evidence="1" key="1">
    <citation type="journal article" date="2020" name="Stud. Mycol.">
        <title>101 Dothideomycetes genomes: a test case for predicting lifestyles and emergence of pathogens.</title>
        <authorList>
            <person name="Haridas S."/>
            <person name="Albert R."/>
            <person name="Binder M."/>
            <person name="Bloem J."/>
            <person name="Labutti K."/>
            <person name="Salamov A."/>
            <person name="Andreopoulos B."/>
            <person name="Baker S."/>
            <person name="Barry K."/>
            <person name="Bills G."/>
            <person name="Bluhm B."/>
            <person name="Cannon C."/>
            <person name="Castanera R."/>
            <person name="Culley D."/>
            <person name="Daum C."/>
            <person name="Ezra D."/>
            <person name="Gonzalez J."/>
            <person name="Henrissat B."/>
            <person name="Kuo A."/>
            <person name="Liang C."/>
            <person name="Lipzen A."/>
            <person name="Lutzoni F."/>
            <person name="Magnuson J."/>
            <person name="Mondo S."/>
            <person name="Nolan M."/>
            <person name="Ohm R."/>
            <person name="Pangilinan J."/>
            <person name="Park H.-J."/>
            <person name="Ramirez L."/>
            <person name="Alfaro M."/>
            <person name="Sun H."/>
            <person name="Tritt A."/>
            <person name="Yoshinaga Y."/>
            <person name="Zwiers L.-H."/>
            <person name="Turgeon B."/>
            <person name="Goodwin S."/>
            <person name="Spatafora J."/>
            <person name="Crous P."/>
            <person name="Grigoriev I."/>
        </authorList>
    </citation>
    <scope>NUCLEOTIDE SEQUENCE</scope>
    <source>
        <strain evidence="1">CBS 121410</strain>
    </source>
</reference>
<gene>
    <name evidence="1" type="ORF">K490DRAFT_41432</name>
</gene>
<comment type="caution">
    <text evidence="1">The sequence shown here is derived from an EMBL/GenBank/DDBJ whole genome shotgun (WGS) entry which is preliminary data.</text>
</comment>
<protein>
    <submittedName>
        <fullName evidence="1">Uncharacterized protein</fullName>
    </submittedName>
</protein>
<accession>A0A9P4HWX6</accession>
<evidence type="ECO:0000313" key="2">
    <source>
        <dbReference type="Proteomes" id="UP000799776"/>
    </source>
</evidence>
<proteinExistence type="predicted"/>
<dbReference type="AlphaFoldDB" id="A0A9P4HWX6"/>